<comment type="caution">
    <text evidence="2">The sequence shown here is derived from an EMBL/GenBank/DDBJ whole genome shotgun (WGS) entry which is preliminary data.</text>
</comment>
<feature type="non-terminal residue" evidence="2">
    <location>
        <position position="67"/>
    </location>
</feature>
<accession>A0AAD4D1F0</accession>
<proteinExistence type="predicted"/>
<feature type="compositionally biased region" description="Basic and acidic residues" evidence="1">
    <location>
        <begin position="1"/>
        <end position="12"/>
    </location>
</feature>
<sequence length="67" mass="6757">MMGLRVGDEFRGRPGGNVRGLVVEGVSGGNGGGEGSSAGNNNNSKKHHTMLGAGRAAVTGVFGKFRK</sequence>
<feature type="compositionally biased region" description="Gly residues" evidence="1">
    <location>
        <begin position="26"/>
        <end position="36"/>
    </location>
</feature>
<evidence type="ECO:0000313" key="3">
    <source>
        <dbReference type="Proteomes" id="UP001194580"/>
    </source>
</evidence>
<dbReference type="AlphaFoldDB" id="A0AAD4D1F0"/>
<feature type="region of interest" description="Disordered" evidence="1">
    <location>
        <begin position="1"/>
        <end position="52"/>
    </location>
</feature>
<name>A0AAD4D1F0_9FUNG</name>
<reference evidence="2" key="1">
    <citation type="journal article" date="2020" name="Fungal Divers.">
        <title>Resolving the Mortierellaceae phylogeny through synthesis of multi-gene phylogenetics and phylogenomics.</title>
        <authorList>
            <person name="Vandepol N."/>
            <person name="Liber J."/>
            <person name="Desiro A."/>
            <person name="Na H."/>
            <person name="Kennedy M."/>
            <person name="Barry K."/>
            <person name="Grigoriev I.V."/>
            <person name="Miller A.N."/>
            <person name="O'Donnell K."/>
            <person name="Stajich J.E."/>
            <person name="Bonito G."/>
        </authorList>
    </citation>
    <scope>NUCLEOTIDE SEQUENCE</scope>
    <source>
        <strain evidence="2">NRRL 28262</strain>
    </source>
</reference>
<evidence type="ECO:0000256" key="1">
    <source>
        <dbReference type="SAM" id="MobiDB-lite"/>
    </source>
</evidence>
<evidence type="ECO:0000313" key="2">
    <source>
        <dbReference type="EMBL" id="KAG0253117.1"/>
    </source>
</evidence>
<keyword evidence="3" id="KW-1185">Reference proteome</keyword>
<organism evidence="2 3">
    <name type="scientific">Linnemannia exigua</name>
    <dbReference type="NCBI Taxonomy" id="604196"/>
    <lineage>
        <taxon>Eukaryota</taxon>
        <taxon>Fungi</taxon>
        <taxon>Fungi incertae sedis</taxon>
        <taxon>Mucoromycota</taxon>
        <taxon>Mortierellomycotina</taxon>
        <taxon>Mortierellomycetes</taxon>
        <taxon>Mortierellales</taxon>
        <taxon>Mortierellaceae</taxon>
        <taxon>Linnemannia</taxon>
    </lineage>
</organism>
<protein>
    <submittedName>
        <fullName evidence="2">Uncharacterized protein</fullName>
    </submittedName>
</protein>
<gene>
    <name evidence="2" type="ORF">BGZ95_006407</name>
</gene>
<dbReference type="EMBL" id="JAAAIL010002994">
    <property type="protein sequence ID" value="KAG0253117.1"/>
    <property type="molecule type" value="Genomic_DNA"/>
</dbReference>
<dbReference type="Proteomes" id="UP001194580">
    <property type="component" value="Unassembled WGS sequence"/>
</dbReference>